<reference evidence="1 2" key="1">
    <citation type="submission" date="2008-07" db="EMBL/GenBank/DDBJ databases">
        <authorList>
            <person name="El-Sayed N."/>
            <person name="Caler E."/>
            <person name="Inman J."/>
            <person name="Amedeo P."/>
            <person name="Hass B."/>
            <person name="Wortman J."/>
        </authorList>
    </citation>
    <scope>NUCLEOTIDE SEQUENCE [LARGE SCALE GENOMIC DNA]</scope>
    <source>
        <strain evidence="2">ATCC 50983 / TXsc</strain>
    </source>
</reference>
<dbReference type="InParanoid" id="C5LFH0"/>
<dbReference type="InterPro" id="IPR029063">
    <property type="entry name" value="SAM-dependent_MTases_sf"/>
</dbReference>
<organism evidence="2">
    <name type="scientific">Perkinsus marinus (strain ATCC 50983 / TXsc)</name>
    <dbReference type="NCBI Taxonomy" id="423536"/>
    <lineage>
        <taxon>Eukaryota</taxon>
        <taxon>Sar</taxon>
        <taxon>Alveolata</taxon>
        <taxon>Perkinsozoa</taxon>
        <taxon>Perkinsea</taxon>
        <taxon>Perkinsida</taxon>
        <taxon>Perkinsidae</taxon>
        <taxon>Perkinsus</taxon>
    </lineage>
</organism>
<gene>
    <name evidence="1" type="ORF">Pmar_PMAR016306</name>
</gene>
<dbReference type="Gene3D" id="3.40.50.150">
    <property type="entry name" value="Vaccinia Virus protein VP39"/>
    <property type="match status" value="1"/>
</dbReference>
<evidence type="ECO:0000313" key="1">
    <source>
        <dbReference type="EMBL" id="EER04522.1"/>
    </source>
</evidence>
<protein>
    <recommendedName>
        <fullName evidence="3">Calmodulin-lysine N-methyltransferase</fullName>
    </recommendedName>
</protein>
<sequence length="167" mass="18550">MPAAVSGASEEYSSLLSLQNRADKLKEVEAELELRKEVRAERGRRKKMVDGDGKVLVYKLDGVSEDRNVNVYKPLEGEERVMLKCPMAKRMSPSEEVLTQYVLEYLPKKVRKQPAPFRMIELGAGLGLAGLSAAAAMPNGLDIYLTDGDDKVKGQSLYTFDNLATPW</sequence>
<proteinExistence type="predicted"/>
<dbReference type="Proteomes" id="UP000007800">
    <property type="component" value="Unassembled WGS sequence"/>
</dbReference>
<accession>C5LFH0</accession>
<dbReference type="RefSeq" id="XP_002772706.1">
    <property type="nucleotide sequence ID" value="XM_002772660.1"/>
</dbReference>
<name>C5LFH0_PERM5</name>
<dbReference type="SUPFAM" id="SSF53335">
    <property type="entry name" value="S-adenosyl-L-methionine-dependent methyltransferases"/>
    <property type="match status" value="1"/>
</dbReference>
<keyword evidence="2" id="KW-1185">Reference proteome</keyword>
<dbReference type="AlphaFoldDB" id="C5LFH0"/>
<evidence type="ECO:0000313" key="2">
    <source>
        <dbReference type="Proteomes" id="UP000007800"/>
    </source>
</evidence>
<dbReference type="GeneID" id="9037493"/>
<evidence type="ECO:0008006" key="3">
    <source>
        <dbReference type="Google" id="ProtNLM"/>
    </source>
</evidence>
<dbReference type="Pfam" id="PF10294">
    <property type="entry name" value="Methyltransf_16"/>
    <property type="match status" value="1"/>
</dbReference>
<dbReference type="EMBL" id="GG681464">
    <property type="protein sequence ID" value="EER04522.1"/>
    <property type="molecule type" value="Genomic_DNA"/>
</dbReference>
<dbReference type="InterPro" id="IPR019410">
    <property type="entry name" value="Methyltransf_16"/>
</dbReference>